<dbReference type="KEGG" id="tdu:QJT80_00990"/>
<dbReference type="PANTHER" id="PTHR34351:SF1">
    <property type="entry name" value="SLR1927 PROTEIN"/>
    <property type="match status" value="1"/>
</dbReference>
<feature type="transmembrane region" description="Helical" evidence="1">
    <location>
        <begin position="30"/>
        <end position="53"/>
    </location>
</feature>
<sequence length="320" mass="36116">MAAVFSQRFHHWLDQRLPKAREVTLNQRRIFIVPSKTAFAAFVAIMVLFILGINFQNSLIYAVSFWLLALLIVNIFYTYRNLSGLTISAIGIEPCFAGDNASIEIAVSCAPKQSKIALQLGWDKHDTVAFNLLQTHSVHQILTYPTEKRGYFSPPRLTIATYFPTGFAVAWSYIALDMRGLVYPKPQDYPFVQQGAASDLKTEDGIEIANGTNEFGGVRDYQIGDSPKHIHWAKYAQTNKLYTKAFVDYGSHDVWLDWQQLHLASTEAKLSYLCFQVLAFSQAQRQFGLKLPQLTLVPNKGEAHKNQCLRALALYGLDDV</sequence>
<organism evidence="2">
    <name type="scientific">Candidatus Thiocaldithrix dubininis</name>
    <dbReference type="NCBI Taxonomy" id="3080823"/>
    <lineage>
        <taxon>Bacteria</taxon>
        <taxon>Pseudomonadati</taxon>
        <taxon>Pseudomonadota</taxon>
        <taxon>Gammaproteobacteria</taxon>
        <taxon>Thiotrichales</taxon>
        <taxon>Thiotrichaceae</taxon>
        <taxon>Candidatus Thiocaldithrix</taxon>
    </lineage>
</organism>
<dbReference type="AlphaFoldDB" id="A0AA95H7U8"/>
<feature type="transmembrane region" description="Helical" evidence="1">
    <location>
        <begin position="157"/>
        <end position="176"/>
    </location>
</feature>
<name>A0AA95H7U8_9GAMM</name>
<dbReference type="Proteomes" id="UP001300672">
    <property type="component" value="Chromosome"/>
</dbReference>
<keyword evidence="1" id="KW-0812">Transmembrane</keyword>
<accession>A0AA95H7U8</accession>
<evidence type="ECO:0000313" key="2">
    <source>
        <dbReference type="EMBL" id="WGZ91060.1"/>
    </source>
</evidence>
<dbReference type="EMBL" id="CP124755">
    <property type="protein sequence ID" value="WGZ91060.1"/>
    <property type="molecule type" value="Genomic_DNA"/>
</dbReference>
<protein>
    <submittedName>
        <fullName evidence="2">DUF58 domain-containing protein</fullName>
    </submittedName>
</protein>
<reference evidence="2" key="1">
    <citation type="journal article" date="2023" name="Int. J. Mol. Sci.">
        <title>Metagenomics Revealed a New Genus 'Candidatus Thiocaldithrix dubininis' gen. nov., sp. nov. and a New Species 'Candidatus Thiothrix putei' sp. nov. in the Family Thiotrichaceae, Some Members of Which Have Traits of Both Na+- and H+-Motive Energetics.</title>
        <authorList>
            <person name="Ravin N.V."/>
            <person name="Muntyan M.S."/>
            <person name="Smolyakov D.D."/>
            <person name="Rudenko T.S."/>
            <person name="Beletsky A.V."/>
            <person name="Mardanov A.V."/>
            <person name="Grabovich M.Y."/>
        </authorList>
    </citation>
    <scope>NUCLEOTIDE SEQUENCE</scope>
    <source>
        <strain evidence="2">GKL-01</strain>
    </source>
</reference>
<reference evidence="2" key="2">
    <citation type="submission" date="2023-04" db="EMBL/GenBank/DDBJ databases">
        <authorList>
            <person name="Beletskiy A.V."/>
            <person name="Mardanov A.V."/>
            <person name="Ravin N.V."/>
        </authorList>
    </citation>
    <scope>NUCLEOTIDE SEQUENCE</scope>
    <source>
        <strain evidence="2">GKL-01</strain>
    </source>
</reference>
<dbReference type="PANTHER" id="PTHR34351">
    <property type="entry name" value="SLR1927 PROTEIN-RELATED"/>
    <property type="match status" value="1"/>
</dbReference>
<evidence type="ECO:0000256" key="1">
    <source>
        <dbReference type="SAM" id="Phobius"/>
    </source>
</evidence>
<feature type="transmembrane region" description="Helical" evidence="1">
    <location>
        <begin position="59"/>
        <end position="79"/>
    </location>
</feature>
<gene>
    <name evidence="2" type="ORF">QJT80_00990</name>
</gene>
<keyword evidence="1" id="KW-0472">Membrane</keyword>
<proteinExistence type="predicted"/>
<keyword evidence="1" id="KW-1133">Transmembrane helix</keyword>